<evidence type="ECO:0000313" key="3">
    <source>
        <dbReference type="Proteomes" id="UP001210865"/>
    </source>
</evidence>
<accession>A0ABY7NKI1</accession>
<keyword evidence="3" id="KW-1185">Reference proteome</keyword>
<feature type="transmembrane region" description="Helical" evidence="1">
    <location>
        <begin position="43"/>
        <end position="63"/>
    </location>
</feature>
<keyword evidence="1" id="KW-1133">Transmembrane helix</keyword>
<protein>
    <submittedName>
        <fullName evidence="2">Uncharacterized protein</fullName>
    </submittedName>
</protein>
<proteinExistence type="predicted"/>
<keyword evidence="1" id="KW-0472">Membrane</keyword>
<evidence type="ECO:0000256" key="1">
    <source>
        <dbReference type="SAM" id="Phobius"/>
    </source>
</evidence>
<keyword evidence="1" id="KW-0812">Transmembrane</keyword>
<sequence>MNGLVSSNPSQHSVRLALGGSLLLLIQSVLLMMGPGLDGNARALLWVLTPIAAMALLAALIGLPDPVPGDWRQRHGR</sequence>
<name>A0ABY7NKI1_9SPHN</name>
<dbReference type="RefSeq" id="WP_270076400.1">
    <property type="nucleotide sequence ID" value="NZ_CP115174.1"/>
</dbReference>
<dbReference type="EMBL" id="CP115174">
    <property type="protein sequence ID" value="WBO21752.1"/>
    <property type="molecule type" value="Genomic_DNA"/>
</dbReference>
<evidence type="ECO:0000313" key="2">
    <source>
        <dbReference type="EMBL" id="WBO21752.1"/>
    </source>
</evidence>
<gene>
    <name evidence="2" type="ORF">PBT88_16500</name>
</gene>
<organism evidence="2 3">
    <name type="scientific">Sphingomonas abietis</name>
    <dbReference type="NCBI Taxonomy" id="3012344"/>
    <lineage>
        <taxon>Bacteria</taxon>
        <taxon>Pseudomonadati</taxon>
        <taxon>Pseudomonadota</taxon>
        <taxon>Alphaproteobacteria</taxon>
        <taxon>Sphingomonadales</taxon>
        <taxon>Sphingomonadaceae</taxon>
        <taxon>Sphingomonas</taxon>
    </lineage>
</organism>
<dbReference type="Proteomes" id="UP001210865">
    <property type="component" value="Chromosome"/>
</dbReference>
<feature type="transmembrane region" description="Helical" evidence="1">
    <location>
        <begin position="12"/>
        <end position="31"/>
    </location>
</feature>
<reference evidence="2 3" key="1">
    <citation type="submission" date="2022-12" db="EMBL/GenBank/DDBJ databases">
        <title>Sphingomonas abieness sp. nov., an endophytic bacterium isolated from Abies koreana.</title>
        <authorList>
            <person name="Jiang L."/>
            <person name="Lee J."/>
        </authorList>
    </citation>
    <scope>NUCLEOTIDE SEQUENCE [LARGE SCALE GENOMIC DNA]</scope>
    <source>
        <strain evidence="3">PAMB 00755</strain>
    </source>
</reference>